<name>A0A438E0V8_VITVI</name>
<dbReference type="AlphaFoldDB" id="A0A438E0V8"/>
<sequence length="380" mass="42892">MKTFSSFSSVFFAFDFVGHTVTVSMENHAAVFVFLDLGYVEFRLSSEYISIYSFAGGAVPMSAYAHQMEREYSTQSLSSSRGGSGHASIYKYSISSDMGSHYVVESGIYMTSFAATIFIGALTTIGVLLITLLIALVVMLQSCQIERSGAVDLSKSSDYYSYCKIFTLHAEINSLEVNEFPSVCKDFAIQYIKEGQYAKDFKFTMWLAEKYFSTVTPLGDGLDALLLDIDDFHSSNPLYNNLYRFDQNGCNKCIEETKDLKHKLILRFCMKLQAGGWSLILLSRKPEKQRNATIEHLTTAGYGNWSSLIMRSDDEMQMNTHEYFSRQRGVIQKEGFRITAVISSQMDALTGPSLGKRIFKLPNPMYYKFDDHIESANLLK</sequence>
<keyword evidence="1" id="KW-1133">Transmembrane helix</keyword>
<proteinExistence type="predicted"/>
<dbReference type="Gene3D" id="3.40.50.1000">
    <property type="entry name" value="HAD superfamily/HAD-like"/>
    <property type="match status" value="1"/>
</dbReference>
<evidence type="ECO:0008006" key="4">
    <source>
        <dbReference type="Google" id="ProtNLM"/>
    </source>
</evidence>
<protein>
    <recommendedName>
        <fullName evidence="4">Acid phosphatase 1</fullName>
    </recommendedName>
</protein>
<reference evidence="2 3" key="1">
    <citation type="journal article" date="2018" name="PLoS Genet.">
        <title>Population sequencing reveals clonal diversity and ancestral inbreeding in the grapevine cultivar Chardonnay.</title>
        <authorList>
            <person name="Roach M.J."/>
            <person name="Johnson D.L."/>
            <person name="Bohlmann J."/>
            <person name="van Vuuren H.J."/>
            <person name="Jones S.J."/>
            <person name="Pretorius I.S."/>
            <person name="Schmidt S.A."/>
            <person name="Borneman A.R."/>
        </authorList>
    </citation>
    <scope>NUCLEOTIDE SEQUENCE [LARGE SCALE GENOMIC DNA]</scope>
    <source>
        <strain evidence="3">cv. Chardonnay</strain>
        <tissue evidence="2">Leaf</tissue>
    </source>
</reference>
<dbReference type="Pfam" id="PF03767">
    <property type="entry name" value="Acid_phosphat_B"/>
    <property type="match status" value="1"/>
</dbReference>
<organism evidence="2 3">
    <name type="scientific">Vitis vinifera</name>
    <name type="common">Grape</name>
    <dbReference type="NCBI Taxonomy" id="29760"/>
    <lineage>
        <taxon>Eukaryota</taxon>
        <taxon>Viridiplantae</taxon>
        <taxon>Streptophyta</taxon>
        <taxon>Embryophyta</taxon>
        <taxon>Tracheophyta</taxon>
        <taxon>Spermatophyta</taxon>
        <taxon>Magnoliopsida</taxon>
        <taxon>eudicotyledons</taxon>
        <taxon>Gunneridae</taxon>
        <taxon>Pentapetalae</taxon>
        <taxon>rosids</taxon>
        <taxon>Vitales</taxon>
        <taxon>Vitaceae</taxon>
        <taxon>Viteae</taxon>
        <taxon>Vitis</taxon>
    </lineage>
</organism>
<dbReference type="InterPro" id="IPR023214">
    <property type="entry name" value="HAD_sf"/>
</dbReference>
<evidence type="ECO:0000313" key="3">
    <source>
        <dbReference type="Proteomes" id="UP000288805"/>
    </source>
</evidence>
<evidence type="ECO:0000313" key="2">
    <source>
        <dbReference type="EMBL" id="RVW41339.1"/>
    </source>
</evidence>
<dbReference type="InterPro" id="IPR005519">
    <property type="entry name" value="Acid_phosphat_B-like"/>
</dbReference>
<dbReference type="PANTHER" id="PTHR31284">
    <property type="entry name" value="ACID PHOSPHATASE-LIKE PROTEIN"/>
    <property type="match status" value="1"/>
</dbReference>
<dbReference type="EMBL" id="QGNW01001441">
    <property type="protein sequence ID" value="RVW41339.1"/>
    <property type="molecule type" value="Genomic_DNA"/>
</dbReference>
<evidence type="ECO:0000256" key="1">
    <source>
        <dbReference type="SAM" id="Phobius"/>
    </source>
</evidence>
<dbReference type="PANTHER" id="PTHR31284:SF22">
    <property type="entry name" value="ACID PHOSPHATASE"/>
    <property type="match status" value="1"/>
</dbReference>
<feature type="transmembrane region" description="Helical" evidence="1">
    <location>
        <begin position="108"/>
        <end position="138"/>
    </location>
</feature>
<accession>A0A438E0V8</accession>
<dbReference type="Proteomes" id="UP000288805">
    <property type="component" value="Unassembled WGS sequence"/>
</dbReference>
<keyword evidence="1" id="KW-0812">Transmembrane</keyword>
<keyword evidence="1" id="KW-0472">Membrane</keyword>
<comment type="caution">
    <text evidence="2">The sequence shown here is derived from an EMBL/GenBank/DDBJ whole genome shotgun (WGS) entry which is preliminary data.</text>
</comment>
<gene>
    <name evidence="2" type="primary">VvCHDh000700_1</name>
    <name evidence="2" type="ORF">CK203_088394</name>
</gene>